<name>A0ACA9N5W9_9GLOM</name>
<dbReference type="EMBL" id="CAJVPT010017992">
    <property type="protein sequence ID" value="CAG8630371.1"/>
    <property type="molecule type" value="Genomic_DNA"/>
</dbReference>
<reference evidence="1" key="1">
    <citation type="submission" date="2021-06" db="EMBL/GenBank/DDBJ databases">
        <authorList>
            <person name="Kallberg Y."/>
            <person name="Tangrot J."/>
            <person name="Rosling A."/>
        </authorList>
    </citation>
    <scope>NUCLEOTIDE SEQUENCE</scope>
    <source>
        <strain evidence="1">CL356</strain>
    </source>
</reference>
<sequence>MALNAYTIYGDPLVGQTQPKHSRTRSEEGLTIAEQATQLTNRAFNGSTFVPAQRTYDELGRPLDNETISETNSRIPSSANSVGDWYTSLQRTHSVTPQPAPTRNKGKVGEKSRIYRGEESPKVLPSVPTTQRHPRKPDWFRSSSSPAAIERPPLPSLAEMIRRDPPDPQNPLEPPVYYGIAPTNKGYEMLTKGGWVEGSSSSENSGSPVTISEMLQNRGQSSNRPLLTPIAVALKNDRKGLGLSKTRRLVTHSSLALHEHIQKGKAARRNQISKMRRLERDSKKGQYGRGKRAYAKMAKEDAAKRQRLMEYMNT</sequence>
<organism evidence="1 2">
    <name type="scientific">Acaulospora colombiana</name>
    <dbReference type="NCBI Taxonomy" id="27376"/>
    <lineage>
        <taxon>Eukaryota</taxon>
        <taxon>Fungi</taxon>
        <taxon>Fungi incertae sedis</taxon>
        <taxon>Mucoromycota</taxon>
        <taxon>Glomeromycotina</taxon>
        <taxon>Glomeromycetes</taxon>
        <taxon>Diversisporales</taxon>
        <taxon>Acaulosporaceae</taxon>
        <taxon>Acaulospora</taxon>
    </lineage>
</organism>
<proteinExistence type="predicted"/>
<evidence type="ECO:0000313" key="1">
    <source>
        <dbReference type="EMBL" id="CAG8630371.1"/>
    </source>
</evidence>
<comment type="caution">
    <text evidence="1">The sequence shown here is derived from an EMBL/GenBank/DDBJ whole genome shotgun (WGS) entry which is preliminary data.</text>
</comment>
<protein>
    <submittedName>
        <fullName evidence="1">14246_t:CDS:1</fullName>
    </submittedName>
</protein>
<keyword evidence="2" id="KW-1185">Reference proteome</keyword>
<dbReference type="Proteomes" id="UP000789525">
    <property type="component" value="Unassembled WGS sequence"/>
</dbReference>
<gene>
    <name evidence="1" type="ORF">ACOLOM_LOCUS7613</name>
</gene>
<accession>A0ACA9N5W9</accession>
<evidence type="ECO:0000313" key="2">
    <source>
        <dbReference type="Proteomes" id="UP000789525"/>
    </source>
</evidence>